<evidence type="ECO:0000313" key="6">
    <source>
        <dbReference type="Proteomes" id="UP000807353"/>
    </source>
</evidence>
<dbReference type="OrthoDB" id="5946976at2759"/>
<dbReference type="InterPro" id="IPR050491">
    <property type="entry name" value="AmpC-like"/>
</dbReference>
<evidence type="ECO:0000256" key="2">
    <source>
        <dbReference type="SAM" id="MobiDB-lite"/>
    </source>
</evidence>
<evidence type="ECO:0000259" key="4">
    <source>
        <dbReference type="Pfam" id="PF00144"/>
    </source>
</evidence>
<organism evidence="5 6">
    <name type="scientific">Collybia nuda</name>
    <dbReference type="NCBI Taxonomy" id="64659"/>
    <lineage>
        <taxon>Eukaryota</taxon>
        <taxon>Fungi</taxon>
        <taxon>Dikarya</taxon>
        <taxon>Basidiomycota</taxon>
        <taxon>Agaricomycotina</taxon>
        <taxon>Agaricomycetes</taxon>
        <taxon>Agaricomycetidae</taxon>
        <taxon>Agaricales</taxon>
        <taxon>Tricholomatineae</taxon>
        <taxon>Clitocybaceae</taxon>
        <taxon>Collybia</taxon>
    </lineage>
</organism>
<feature type="chain" id="PRO_5040321746" evidence="3">
    <location>
        <begin position="20"/>
        <end position="597"/>
    </location>
</feature>
<dbReference type="EMBL" id="MU150675">
    <property type="protein sequence ID" value="KAF9455443.1"/>
    <property type="molecule type" value="Genomic_DNA"/>
</dbReference>
<dbReference type="InterPro" id="IPR001466">
    <property type="entry name" value="Beta-lactam-related"/>
</dbReference>
<dbReference type="AlphaFoldDB" id="A0A9P5XR87"/>
<name>A0A9P5XR87_9AGAR</name>
<feature type="compositionally biased region" description="Basic and acidic residues" evidence="2">
    <location>
        <begin position="575"/>
        <end position="590"/>
    </location>
</feature>
<proteinExistence type="inferred from homology"/>
<comment type="similarity">
    <text evidence="1">Belongs to the peptidase S12 family.</text>
</comment>
<dbReference type="Proteomes" id="UP000807353">
    <property type="component" value="Unassembled WGS sequence"/>
</dbReference>
<comment type="caution">
    <text evidence="5">The sequence shown here is derived from an EMBL/GenBank/DDBJ whole genome shotgun (WGS) entry which is preliminary data.</text>
</comment>
<keyword evidence="3" id="KW-0732">Signal</keyword>
<reference evidence="5" key="1">
    <citation type="submission" date="2020-11" db="EMBL/GenBank/DDBJ databases">
        <authorList>
            <consortium name="DOE Joint Genome Institute"/>
            <person name="Ahrendt S."/>
            <person name="Riley R."/>
            <person name="Andreopoulos W."/>
            <person name="Labutti K."/>
            <person name="Pangilinan J."/>
            <person name="Ruiz-Duenas F.J."/>
            <person name="Barrasa J.M."/>
            <person name="Sanchez-Garcia M."/>
            <person name="Camarero S."/>
            <person name="Miyauchi S."/>
            <person name="Serrano A."/>
            <person name="Linde D."/>
            <person name="Babiker R."/>
            <person name="Drula E."/>
            <person name="Ayuso-Fernandez I."/>
            <person name="Pacheco R."/>
            <person name="Padilla G."/>
            <person name="Ferreira P."/>
            <person name="Barriuso J."/>
            <person name="Kellner H."/>
            <person name="Castanera R."/>
            <person name="Alfaro M."/>
            <person name="Ramirez L."/>
            <person name="Pisabarro A.G."/>
            <person name="Kuo A."/>
            <person name="Tritt A."/>
            <person name="Lipzen A."/>
            <person name="He G."/>
            <person name="Yan M."/>
            <person name="Ng V."/>
            <person name="Cullen D."/>
            <person name="Martin F."/>
            <person name="Rosso M.-N."/>
            <person name="Henrissat B."/>
            <person name="Hibbett D."/>
            <person name="Martinez A.T."/>
            <person name="Grigoriev I.V."/>
        </authorList>
    </citation>
    <scope>NUCLEOTIDE SEQUENCE</scope>
    <source>
        <strain evidence="5">CBS 247.69</strain>
    </source>
</reference>
<dbReference type="SUPFAM" id="SSF56601">
    <property type="entry name" value="beta-lactamase/transpeptidase-like"/>
    <property type="match status" value="1"/>
</dbReference>
<feature type="signal peptide" evidence="3">
    <location>
        <begin position="1"/>
        <end position="19"/>
    </location>
</feature>
<protein>
    <submittedName>
        <fullName evidence="5">Beta-lactamase/transpeptidase-like protein</fullName>
    </submittedName>
</protein>
<dbReference type="InterPro" id="IPR012338">
    <property type="entry name" value="Beta-lactam/transpept-like"/>
</dbReference>
<dbReference type="Gene3D" id="3.40.710.10">
    <property type="entry name" value="DD-peptidase/beta-lactamase superfamily"/>
    <property type="match status" value="1"/>
</dbReference>
<evidence type="ECO:0000313" key="5">
    <source>
        <dbReference type="EMBL" id="KAF9455443.1"/>
    </source>
</evidence>
<dbReference type="PANTHER" id="PTHR46825:SF15">
    <property type="entry name" value="BETA-LACTAMASE-RELATED DOMAIN-CONTAINING PROTEIN"/>
    <property type="match status" value="1"/>
</dbReference>
<accession>A0A9P5XR87</accession>
<gene>
    <name evidence="5" type="ORF">BDZ94DRAFT_1179966</name>
</gene>
<dbReference type="Pfam" id="PF00144">
    <property type="entry name" value="Beta-lactamase"/>
    <property type="match status" value="1"/>
</dbReference>
<keyword evidence="6" id="KW-1185">Reference proteome</keyword>
<dbReference type="PANTHER" id="PTHR46825">
    <property type="entry name" value="D-ALANYL-D-ALANINE-CARBOXYPEPTIDASE/ENDOPEPTIDASE AMPH"/>
    <property type="match status" value="1"/>
</dbReference>
<sequence>MLFTHVFVLFVLHLGGCLAAQIPLSTNPASKVLISPRVDRFTKSLLAKWNSSGLAVAVVRKDTSAPGGWRQEFRSYGKARHDGTPVTPDTLFAIASNSKLFLSLSVGLLISNESLAVERGEKLGWTTKAKSVLPGWKLMDEVMDRGAGFQDMLSHRTGMPRHDFAGVNLDGGVAEMISNLRHLRPSAEFRETFQYNNMMYEALSHLPRVFLNQSYESYISQHLFSRLDMSDSTFSVAEAEARGQLAHGFQWTMRDMYTGANGRLIATVPYFQRPGEEKVWAGAGGVLTSTRDMAKWMKMLLNDGRHPETNATIVPEHILTHVASGLTVSEGKASYPELSPKVYGCGQWRYTYQGREIIEHGGNNPGFKSQVARFPNDDLGIIVFSNDANGGIILEAVKWRIAEEILGLRRIDWNARYTKEYNDYWDEKRKVTAPPNPPIPPSAAFRDLEGRSFSHPAYGTITPCLATPPTSVACTAVISHPTAQKILGASEPNVTTYIVPWKRTFTTHLRLTHFSGNLFNVTVVWSDGDVRRKEGYKESEDMLIGLDERFEVEWVGADGEGEEGLAFKGGIWGKEGPDARDPEGNGKDSAEIWFARN</sequence>
<evidence type="ECO:0000256" key="1">
    <source>
        <dbReference type="ARBA" id="ARBA00038215"/>
    </source>
</evidence>
<feature type="region of interest" description="Disordered" evidence="2">
    <location>
        <begin position="570"/>
        <end position="590"/>
    </location>
</feature>
<evidence type="ECO:0000256" key="3">
    <source>
        <dbReference type="SAM" id="SignalP"/>
    </source>
</evidence>
<feature type="domain" description="Beta-lactamase-related" evidence="4">
    <location>
        <begin position="39"/>
        <end position="389"/>
    </location>
</feature>